<name>A0A0S3SEA8_PHAAN</name>
<accession>A0A0S3SEA8</accession>
<sequence>IRISITPSFTIASTTTLLLIYSNSKMHSNVATGSPNSLKRRNPMTLGILPLHKISSTRGLRMKLISERRLLQHVDEMANGDAVNILLDFG</sequence>
<protein>
    <submittedName>
        <fullName evidence="1">Uncharacterized protein</fullName>
    </submittedName>
</protein>
<evidence type="ECO:0000313" key="1">
    <source>
        <dbReference type="EMBL" id="BAT91097.1"/>
    </source>
</evidence>
<dbReference type="AlphaFoldDB" id="A0A0S3SEA8"/>
<gene>
    <name evidence="1" type="primary">Vigan.06G240400</name>
    <name evidence="1" type="ORF">VIGAN_06240400</name>
</gene>
<organism evidence="1 2">
    <name type="scientific">Vigna angularis var. angularis</name>
    <dbReference type="NCBI Taxonomy" id="157739"/>
    <lineage>
        <taxon>Eukaryota</taxon>
        <taxon>Viridiplantae</taxon>
        <taxon>Streptophyta</taxon>
        <taxon>Embryophyta</taxon>
        <taxon>Tracheophyta</taxon>
        <taxon>Spermatophyta</taxon>
        <taxon>Magnoliopsida</taxon>
        <taxon>eudicotyledons</taxon>
        <taxon>Gunneridae</taxon>
        <taxon>Pentapetalae</taxon>
        <taxon>rosids</taxon>
        <taxon>fabids</taxon>
        <taxon>Fabales</taxon>
        <taxon>Fabaceae</taxon>
        <taxon>Papilionoideae</taxon>
        <taxon>50 kb inversion clade</taxon>
        <taxon>NPAAA clade</taxon>
        <taxon>indigoferoid/millettioid clade</taxon>
        <taxon>Phaseoleae</taxon>
        <taxon>Vigna</taxon>
    </lineage>
</organism>
<keyword evidence="2" id="KW-1185">Reference proteome</keyword>
<feature type="non-terminal residue" evidence="1">
    <location>
        <position position="1"/>
    </location>
</feature>
<proteinExistence type="predicted"/>
<evidence type="ECO:0000313" key="2">
    <source>
        <dbReference type="Proteomes" id="UP000291084"/>
    </source>
</evidence>
<dbReference type="EMBL" id="AP015039">
    <property type="protein sequence ID" value="BAT91097.1"/>
    <property type="molecule type" value="Genomic_DNA"/>
</dbReference>
<reference evidence="1 2" key="1">
    <citation type="journal article" date="2015" name="Sci. Rep.">
        <title>The power of single molecule real-time sequencing technology in the de novo assembly of a eukaryotic genome.</title>
        <authorList>
            <person name="Sakai H."/>
            <person name="Naito K."/>
            <person name="Ogiso-Tanaka E."/>
            <person name="Takahashi Y."/>
            <person name="Iseki K."/>
            <person name="Muto C."/>
            <person name="Satou K."/>
            <person name="Teruya K."/>
            <person name="Shiroma A."/>
            <person name="Shimoji M."/>
            <person name="Hirano T."/>
            <person name="Itoh T."/>
            <person name="Kaga A."/>
            <person name="Tomooka N."/>
        </authorList>
    </citation>
    <scope>NUCLEOTIDE SEQUENCE [LARGE SCALE GENOMIC DNA]</scope>
    <source>
        <strain evidence="2">cv. Shumari</strain>
    </source>
</reference>
<dbReference type="Proteomes" id="UP000291084">
    <property type="component" value="Chromosome 6"/>
</dbReference>